<dbReference type="Proteomes" id="UP000218811">
    <property type="component" value="Unassembled WGS sequence"/>
</dbReference>
<dbReference type="STRING" id="742152.A0A2H3IWL3"/>
<keyword evidence="2" id="KW-1185">Reference proteome</keyword>
<protein>
    <recommendedName>
        <fullName evidence="3">F-box domain-containing protein</fullName>
    </recommendedName>
</protein>
<evidence type="ECO:0000313" key="1">
    <source>
        <dbReference type="EMBL" id="PCH34131.1"/>
    </source>
</evidence>
<dbReference type="OrthoDB" id="2773795at2759"/>
<reference evidence="1 2" key="1">
    <citation type="journal article" date="2012" name="Science">
        <title>The Paleozoic origin of enzymatic lignin decomposition reconstructed from 31 fungal genomes.</title>
        <authorList>
            <person name="Floudas D."/>
            <person name="Binder M."/>
            <person name="Riley R."/>
            <person name="Barry K."/>
            <person name="Blanchette R.A."/>
            <person name="Henrissat B."/>
            <person name="Martinez A.T."/>
            <person name="Otillar R."/>
            <person name="Spatafora J.W."/>
            <person name="Yadav J.S."/>
            <person name="Aerts A."/>
            <person name="Benoit I."/>
            <person name="Boyd A."/>
            <person name="Carlson A."/>
            <person name="Copeland A."/>
            <person name="Coutinho P.M."/>
            <person name="de Vries R.P."/>
            <person name="Ferreira P."/>
            <person name="Findley K."/>
            <person name="Foster B."/>
            <person name="Gaskell J."/>
            <person name="Glotzer D."/>
            <person name="Gorecki P."/>
            <person name="Heitman J."/>
            <person name="Hesse C."/>
            <person name="Hori C."/>
            <person name="Igarashi K."/>
            <person name="Jurgens J.A."/>
            <person name="Kallen N."/>
            <person name="Kersten P."/>
            <person name="Kohler A."/>
            <person name="Kuees U."/>
            <person name="Kumar T.K.A."/>
            <person name="Kuo A."/>
            <person name="LaButti K."/>
            <person name="Larrondo L.F."/>
            <person name="Lindquist E."/>
            <person name="Ling A."/>
            <person name="Lombard V."/>
            <person name="Lucas S."/>
            <person name="Lundell T."/>
            <person name="Martin R."/>
            <person name="McLaughlin D.J."/>
            <person name="Morgenstern I."/>
            <person name="Morin E."/>
            <person name="Murat C."/>
            <person name="Nagy L.G."/>
            <person name="Nolan M."/>
            <person name="Ohm R.A."/>
            <person name="Patyshakuliyeva A."/>
            <person name="Rokas A."/>
            <person name="Ruiz-Duenas F.J."/>
            <person name="Sabat G."/>
            <person name="Salamov A."/>
            <person name="Samejima M."/>
            <person name="Schmutz J."/>
            <person name="Slot J.C."/>
            <person name="St John F."/>
            <person name="Stenlid J."/>
            <person name="Sun H."/>
            <person name="Sun S."/>
            <person name="Syed K."/>
            <person name="Tsang A."/>
            <person name="Wiebenga A."/>
            <person name="Young D."/>
            <person name="Pisabarro A."/>
            <person name="Eastwood D.C."/>
            <person name="Martin F."/>
            <person name="Cullen D."/>
            <person name="Grigoriev I.V."/>
            <person name="Hibbett D.S."/>
        </authorList>
    </citation>
    <scope>NUCLEOTIDE SEQUENCE [LARGE SCALE GENOMIC DNA]</scope>
    <source>
        <strain evidence="1 2">MD-104</strain>
    </source>
</reference>
<proteinExistence type="predicted"/>
<evidence type="ECO:0008006" key="3">
    <source>
        <dbReference type="Google" id="ProtNLM"/>
    </source>
</evidence>
<dbReference type="OMA" id="WARTGSH"/>
<organism evidence="1 2">
    <name type="scientific">Wolfiporia cocos (strain MD-104)</name>
    <name type="common">Brown rot fungus</name>
    <dbReference type="NCBI Taxonomy" id="742152"/>
    <lineage>
        <taxon>Eukaryota</taxon>
        <taxon>Fungi</taxon>
        <taxon>Dikarya</taxon>
        <taxon>Basidiomycota</taxon>
        <taxon>Agaricomycotina</taxon>
        <taxon>Agaricomycetes</taxon>
        <taxon>Polyporales</taxon>
        <taxon>Phaeolaceae</taxon>
        <taxon>Wolfiporia</taxon>
    </lineage>
</organism>
<gene>
    <name evidence="1" type="ORF">WOLCODRAFT_141989</name>
</gene>
<evidence type="ECO:0000313" key="2">
    <source>
        <dbReference type="Proteomes" id="UP000218811"/>
    </source>
</evidence>
<dbReference type="SUPFAM" id="SSF81383">
    <property type="entry name" value="F-box domain"/>
    <property type="match status" value="1"/>
</dbReference>
<accession>A0A2H3IWL3</accession>
<dbReference type="CDD" id="cd09917">
    <property type="entry name" value="F-box_SF"/>
    <property type="match status" value="1"/>
</dbReference>
<dbReference type="InterPro" id="IPR036047">
    <property type="entry name" value="F-box-like_dom_sf"/>
</dbReference>
<name>A0A2H3IWL3_WOLCO</name>
<sequence length="383" mass="43091">MSSPVTLACPLLPVDVWEKIIDCISLQRLPNKTLAACARTCRSWSLRSRYHLYQVATIRGENQLYSFHKALIAHPENADFVRELTVVWHQDWDNSTLQNIFSFPLLLARRLPHLQRVTIYSSLEQPPPVLSTCHFVALRELKLVSSLLLNAVQFRTKADFYHFITSFPSLSVLECYNVIWARTGSHSCSTRPGGHDVRLPLNSLCAEELTLSCLQLLLQDTSPSLQHLKIECTDLWSSSSDSNQLPRASGTPAALPATSSPIPLLHFTRLRTFDLYVPLDVSDPSILIAILSEIQSGDISKLTLQLSGEHIGVDSITNLALLNDALDDLLSSNRFARLQDLNFIFHFDEAAKDCDRYRDKIVTKLPKSAAHHRENLTVKADTR</sequence>
<dbReference type="EMBL" id="KB467831">
    <property type="protein sequence ID" value="PCH34131.1"/>
    <property type="molecule type" value="Genomic_DNA"/>
</dbReference>
<dbReference type="AlphaFoldDB" id="A0A2H3IWL3"/>